<dbReference type="Gene3D" id="3.30.200.20">
    <property type="entry name" value="Phosphorylase Kinase, domain 1"/>
    <property type="match status" value="1"/>
</dbReference>
<gene>
    <name evidence="2" type="ORF">CQ12_06120</name>
</gene>
<evidence type="ECO:0000313" key="2">
    <source>
        <dbReference type="EMBL" id="KRR09984.1"/>
    </source>
</evidence>
<dbReference type="GO" id="GO:0004674">
    <property type="term" value="F:protein serine/threonine kinase activity"/>
    <property type="evidence" value="ECO:0007669"/>
    <property type="project" value="TreeGrafter"/>
</dbReference>
<dbReference type="InterPro" id="IPR008271">
    <property type="entry name" value="Ser/Thr_kinase_AS"/>
</dbReference>
<dbReference type="STRING" id="280332.CQ12_06120"/>
<dbReference type="EMBL" id="LLXZ01000064">
    <property type="protein sequence ID" value="KRR09984.1"/>
    <property type="molecule type" value="Genomic_DNA"/>
</dbReference>
<dbReference type="PROSITE" id="PS00108">
    <property type="entry name" value="PROTEIN_KINASE_ST"/>
    <property type="match status" value="1"/>
</dbReference>
<feature type="domain" description="Protein kinase" evidence="1">
    <location>
        <begin position="12"/>
        <end position="287"/>
    </location>
</feature>
<dbReference type="Proteomes" id="UP000050863">
    <property type="component" value="Unassembled WGS sequence"/>
</dbReference>
<organism evidence="2 3">
    <name type="scientific">Bradyrhizobium jicamae</name>
    <dbReference type="NCBI Taxonomy" id="280332"/>
    <lineage>
        <taxon>Bacteria</taxon>
        <taxon>Pseudomonadati</taxon>
        <taxon>Pseudomonadota</taxon>
        <taxon>Alphaproteobacteria</taxon>
        <taxon>Hyphomicrobiales</taxon>
        <taxon>Nitrobacteraceae</taxon>
        <taxon>Bradyrhizobium</taxon>
    </lineage>
</organism>
<sequence>MIAPGTQLASRYEIVSYIASGGMQDVYKANDSLTGEVVALKTPQAGQTNKRFKQSAILSARISNYNVAKTFDYFEEGNACYLIEEYVDGTTLEAATLDVIPQIDPHLAAYLMLRIAKGLAASHQAQVAHRDLKPSNILVDSNFSAVKITDFGIATLADELFEEIIAKNGDLTRSTSGTVKGALPYMAPEMMFRKPGDLVGCEADIWSLGALMFRLMTGAYPFGEGMMVPVNVEKRQPLSWPRFLTGKAQYTPLSNSIIGIVEKCLVYDKAQRPVALDVVRSCEELCFHFAPREFGVVSEVKWSTGFVTSSRGAKIFYHNDSLYGAAPAKVGSKVVFSAHNGTPFPRAHPIVVCP</sequence>
<dbReference type="InterPro" id="IPR053235">
    <property type="entry name" value="Ser_Thr_kinase"/>
</dbReference>
<dbReference type="AlphaFoldDB" id="A0A0R3LYT4"/>
<accession>A0A0R3LYT4</accession>
<protein>
    <recommendedName>
        <fullName evidence="1">Protein kinase domain-containing protein</fullName>
    </recommendedName>
</protein>
<dbReference type="CDD" id="cd14014">
    <property type="entry name" value="STKc_PknB_like"/>
    <property type="match status" value="1"/>
</dbReference>
<dbReference type="InterPro" id="IPR000719">
    <property type="entry name" value="Prot_kinase_dom"/>
</dbReference>
<dbReference type="OrthoDB" id="9801841at2"/>
<dbReference type="GO" id="GO:0005524">
    <property type="term" value="F:ATP binding"/>
    <property type="evidence" value="ECO:0007669"/>
    <property type="project" value="InterPro"/>
</dbReference>
<dbReference type="Pfam" id="PF00069">
    <property type="entry name" value="Pkinase"/>
    <property type="match status" value="1"/>
</dbReference>
<keyword evidence="3" id="KW-1185">Reference proteome</keyword>
<dbReference type="PANTHER" id="PTHR24361">
    <property type="entry name" value="MITOGEN-ACTIVATED KINASE KINASE KINASE"/>
    <property type="match status" value="1"/>
</dbReference>
<dbReference type="PROSITE" id="PS50011">
    <property type="entry name" value="PROTEIN_KINASE_DOM"/>
    <property type="match status" value="1"/>
</dbReference>
<reference evidence="2 3" key="1">
    <citation type="submission" date="2014-03" db="EMBL/GenBank/DDBJ databases">
        <title>Bradyrhizobium valentinum sp. nov., isolated from effective nodules of Lupinus mariae-josephae, a lupine endemic of basic-lime soils in Eastern Spain.</title>
        <authorList>
            <person name="Duran D."/>
            <person name="Rey L."/>
            <person name="Navarro A."/>
            <person name="Busquets A."/>
            <person name="Imperial J."/>
            <person name="Ruiz-Argueso T."/>
        </authorList>
    </citation>
    <scope>NUCLEOTIDE SEQUENCE [LARGE SCALE GENOMIC DNA]</scope>
    <source>
        <strain evidence="2 3">PAC68</strain>
    </source>
</reference>
<dbReference type="InterPro" id="IPR011009">
    <property type="entry name" value="Kinase-like_dom_sf"/>
</dbReference>
<evidence type="ECO:0000259" key="1">
    <source>
        <dbReference type="PROSITE" id="PS50011"/>
    </source>
</evidence>
<dbReference type="GO" id="GO:0005737">
    <property type="term" value="C:cytoplasm"/>
    <property type="evidence" value="ECO:0007669"/>
    <property type="project" value="TreeGrafter"/>
</dbReference>
<proteinExistence type="predicted"/>
<dbReference type="RefSeq" id="WP_057835279.1">
    <property type="nucleotide sequence ID" value="NZ_LLXZ01000064.1"/>
</dbReference>
<dbReference type="SMART" id="SM00220">
    <property type="entry name" value="S_TKc"/>
    <property type="match status" value="1"/>
</dbReference>
<dbReference type="SUPFAM" id="SSF56112">
    <property type="entry name" value="Protein kinase-like (PK-like)"/>
    <property type="match status" value="1"/>
</dbReference>
<dbReference type="Gene3D" id="1.10.510.10">
    <property type="entry name" value="Transferase(Phosphotransferase) domain 1"/>
    <property type="match status" value="1"/>
</dbReference>
<name>A0A0R3LYT4_9BRAD</name>
<comment type="caution">
    <text evidence="2">The sequence shown here is derived from an EMBL/GenBank/DDBJ whole genome shotgun (WGS) entry which is preliminary data.</text>
</comment>
<evidence type="ECO:0000313" key="3">
    <source>
        <dbReference type="Proteomes" id="UP000050863"/>
    </source>
</evidence>